<gene>
    <name evidence="2" type="ORF">EDB81DRAFT_832729</name>
</gene>
<dbReference type="AlphaFoldDB" id="A0A9P9CZN1"/>
<feature type="compositionally biased region" description="Polar residues" evidence="1">
    <location>
        <begin position="244"/>
        <end position="266"/>
    </location>
</feature>
<name>A0A9P9CZN1_9HYPO</name>
<protein>
    <submittedName>
        <fullName evidence="2">Uncharacterized protein</fullName>
    </submittedName>
</protein>
<dbReference type="Proteomes" id="UP000738349">
    <property type="component" value="Unassembled WGS sequence"/>
</dbReference>
<evidence type="ECO:0000313" key="3">
    <source>
        <dbReference type="Proteomes" id="UP000738349"/>
    </source>
</evidence>
<dbReference type="OrthoDB" id="5098281at2759"/>
<comment type="caution">
    <text evidence="2">The sequence shown here is derived from an EMBL/GenBank/DDBJ whole genome shotgun (WGS) entry which is preliminary data.</text>
</comment>
<accession>A0A9P9CZN1</accession>
<keyword evidence="3" id="KW-1185">Reference proteome</keyword>
<evidence type="ECO:0000256" key="1">
    <source>
        <dbReference type="SAM" id="MobiDB-lite"/>
    </source>
</evidence>
<feature type="compositionally biased region" description="Polar residues" evidence="1">
    <location>
        <begin position="279"/>
        <end position="294"/>
    </location>
</feature>
<organism evidence="2 3">
    <name type="scientific">Dactylonectria macrodidyma</name>
    <dbReference type="NCBI Taxonomy" id="307937"/>
    <lineage>
        <taxon>Eukaryota</taxon>
        <taxon>Fungi</taxon>
        <taxon>Dikarya</taxon>
        <taxon>Ascomycota</taxon>
        <taxon>Pezizomycotina</taxon>
        <taxon>Sordariomycetes</taxon>
        <taxon>Hypocreomycetidae</taxon>
        <taxon>Hypocreales</taxon>
        <taxon>Nectriaceae</taxon>
        <taxon>Dactylonectria</taxon>
    </lineage>
</organism>
<feature type="region of interest" description="Disordered" evidence="1">
    <location>
        <begin position="217"/>
        <end position="321"/>
    </location>
</feature>
<sequence length="321" mass="36481">MASPMPKLANTIHIRDFIDDVLPDSSRPNAPNCVEIHSNINIFPEDEFYDLNVVVEPIHTCIRTYLKQTERSLYTPNAFFYVDGRFITTLNPEGNLEITVYALSIERHPGNVSDFRNYREHLPEQWCPIIMMLGFVGDRNVAPGEQYTLRNFELTSSIYDATKAEAIEFSITCYFGGGRRWENMIVPNTGSFVSVTAKVVGRTSTNQLAVRILDLTYLPKPPSHNTPATPSNAKKRQDRWGGRAQSSPSKKPRSLTSSQDSVQSTHTEMDFDEEERTDTPPSTQINQSSSSVRTQDFEVIDDDAPNVPAVPERRHRKQRRR</sequence>
<proteinExistence type="predicted"/>
<reference evidence="2" key="1">
    <citation type="journal article" date="2021" name="Nat. Commun.">
        <title>Genetic determinants of endophytism in the Arabidopsis root mycobiome.</title>
        <authorList>
            <person name="Mesny F."/>
            <person name="Miyauchi S."/>
            <person name="Thiergart T."/>
            <person name="Pickel B."/>
            <person name="Atanasova L."/>
            <person name="Karlsson M."/>
            <person name="Huettel B."/>
            <person name="Barry K.W."/>
            <person name="Haridas S."/>
            <person name="Chen C."/>
            <person name="Bauer D."/>
            <person name="Andreopoulos W."/>
            <person name="Pangilinan J."/>
            <person name="LaButti K."/>
            <person name="Riley R."/>
            <person name="Lipzen A."/>
            <person name="Clum A."/>
            <person name="Drula E."/>
            <person name="Henrissat B."/>
            <person name="Kohler A."/>
            <person name="Grigoriev I.V."/>
            <person name="Martin F.M."/>
            <person name="Hacquard S."/>
        </authorList>
    </citation>
    <scope>NUCLEOTIDE SEQUENCE</scope>
    <source>
        <strain evidence="2">MPI-CAGE-AT-0147</strain>
    </source>
</reference>
<dbReference type="EMBL" id="JAGMUV010000049">
    <property type="protein sequence ID" value="KAH7109754.1"/>
    <property type="molecule type" value="Genomic_DNA"/>
</dbReference>
<evidence type="ECO:0000313" key="2">
    <source>
        <dbReference type="EMBL" id="KAH7109754.1"/>
    </source>
</evidence>